<dbReference type="GO" id="GO:0005634">
    <property type="term" value="C:nucleus"/>
    <property type="evidence" value="ECO:0007669"/>
    <property type="project" value="UniProtKB-SubCell"/>
</dbReference>
<evidence type="ECO:0000313" key="9">
    <source>
        <dbReference type="Proteomes" id="UP001148299"/>
    </source>
</evidence>
<dbReference type="AlphaFoldDB" id="A0A9W9UTX6"/>
<accession>A0A9W9UTX6</accession>
<evidence type="ECO:0000256" key="2">
    <source>
        <dbReference type="ARBA" id="ARBA00023015"/>
    </source>
</evidence>
<protein>
    <recommendedName>
        <fullName evidence="7">Xylanolytic transcriptional activator regulatory domain-containing protein</fullName>
    </recommendedName>
</protein>
<sequence length="589" mass="67066">MLILEPLYLKRNAGTTKRNWLWLAPTSPWSFVARLAVMMSEKLYLENQESLPFKLDGDIYPLNWSNLKPYTEPLLNIPLPPIDQTIHAFGVVNFYLGQIYHLFNEDFEKQIRHFYERRVAGEVIHSRMWFVQLLLVLAFGRAFSSRTRTEDSPPGSKMFISAMSIMPTQTFTGKDSLTVIENLALISLYLYAIDHREGAHSHIGQAIRLAQLEGLHTQLPEDDLGSATVTRCRNIWWTLYIIDRQISSALGLPMTVQDFDISTLVDVPGGGPQSPTLGLKVRLSQMMSSILRKIFKTEKTQLGRFLDITSEILQAMAGLAEEIEGIFPAGLQPTKDTMPHEMRHIILLYHQCVIIATRPLLLSVLKERMENLERPEEEWQDFFVLPRNLVSIGIRSAVKSLEILSDDEILLETFLPFDLEFTFSSVLHLTIAYALFHSDPTDYEHITGAQKIFERLVSGGNRVAEARRADLTHIQSLFQVFSNRIEEQGVKGLDLRDEPADTYSQRTSFDEEQSTSQTESTAFEWSLVPEADAESFMLAHDPLPQNLDWLETIGISSNEFHSIVDKIGSQDLPHESEDPTPIWMTRGSV</sequence>
<evidence type="ECO:0000259" key="7">
    <source>
        <dbReference type="SMART" id="SM00906"/>
    </source>
</evidence>
<proteinExistence type="predicted"/>
<evidence type="ECO:0000256" key="4">
    <source>
        <dbReference type="ARBA" id="ARBA00023163"/>
    </source>
</evidence>
<dbReference type="EMBL" id="JAPZBR010000003">
    <property type="protein sequence ID" value="KAJ5357237.1"/>
    <property type="molecule type" value="Genomic_DNA"/>
</dbReference>
<dbReference type="PANTHER" id="PTHR47540">
    <property type="entry name" value="THIAMINE REPRESSIBLE GENES REGULATORY PROTEIN THI5"/>
    <property type="match status" value="1"/>
</dbReference>
<comment type="subcellular location">
    <subcellularLocation>
        <location evidence="1">Nucleus</location>
    </subcellularLocation>
</comment>
<reference evidence="8" key="2">
    <citation type="journal article" date="2023" name="IMA Fungus">
        <title>Comparative genomic study of the Penicillium genus elucidates a diverse pangenome and 15 lateral gene transfer events.</title>
        <authorList>
            <person name="Petersen C."/>
            <person name="Sorensen T."/>
            <person name="Nielsen M.R."/>
            <person name="Sondergaard T.E."/>
            <person name="Sorensen J.L."/>
            <person name="Fitzpatrick D.A."/>
            <person name="Frisvad J.C."/>
            <person name="Nielsen K.L."/>
        </authorList>
    </citation>
    <scope>NUCLEOTIDE SEQUENCE</scope>
    <source>
        <strain evidence="8">IBT 35675</strain>
    </source>
</reference>
<dbReference type="Proteomes" id="UP001148299">
    <property type="component" value="Unassembled WGS sequence"/>
</dbReference>
<keyword evidence="2" id="KW-0805">Transcription regulation</keyword>
<feature type="domain" description="Xylanolytic transcriptional activator regulatory" evidence="7">
    <location>
        <begin position="199"/>
        <end position="271"/>
    </location>
</feature>
<feature type="region of interest" description="Disordered" evidence="6">
    <location>
        <begin position="492"/>
        <end position="520"/>
    </location>
</feature>
<dbReference type="Pfam" id="PF04082">
    <property type="entry name" value="Fungal_trans"/>
    <property type="match status" value="1"/>
</dbReference>
<evidence type="ECO:0000256" key="1">
    <source>
        <dbReference type="ARBA" id="ARBA00004123"/>
    </source>
</evidence>
<keyword evidence="5" id="KW-0539">Nucleus</keyword>
<dbReference type="GO" id="GO:0043565">
    <property type="term" value="F:sequence-specific DNA binding"/>
    <property type="evidence" value="ECO:0007669"/>
    <property type="project" value="TreeGrafter"/>
</dbReference>
<dbReference type="GO" id="GO:0045944">
    <property type="term" value="P:positive regulation of transcription by RNA polymerase II"/>
    <property type="evidence" value="ECO:0007669"/>
    <property type="project" value="TreeGrafter"/>
</dbReference>
<comment type="caution">
    <text evidence="8">The sequence shown here is derived from an EMBL/GenBank/DDBJ whole genome shotgun (WGS) entry which is preliminary data.</text>
</comment>
<keyword evidence="4" id="KW-0804">Transcription</keyword>
<dbReference type="PANTHER" id="PTHR47540:SF6">
    <property type="entry name" value="ZN(II)2CYS6 TRANSCRIPTION FACTOR (EUROFUNG)"/>
    <property type="match status" value="1"/>
</dbReference>
<name>A0A9W9UTX6_PENBR</name>
<evidence type="ECO:0000313" key="8">
    <source>
        <dbReference type="EMBL" id="KAJ5357237.1"/>
    </source>
</evidence>
<evidence type="ECO:0000256" key="5">
    <source>
        <dbReference type="ARBA" id="ARBA00023242"/>
    </source>
</evidence>
<evidence type="ECO:0000256" key="6">
    <source>
        <dbReference type="SAM" id="MobiDB-lite"/>
    </source>
</evidence>
<feature type="region of interest" description="Disordered" evidence="6">
    <location>
        <begin position="570"/>
        <end position="589"/>
    </location>
</feature>
<keyword evidence="3" id="KW-0238">DNA-binding</keyword>
<keyword evidence="9" id="KW-1185">Reference proteome</keyword>
<dbReference type="InterPro" id="IPR007219">
    <property type="entry name" value="XnlR_reg_dom"/>
</dbReference>
<gene>
    <name evidence="8" type="ORF">N7541_004395</name>
</gene>
<dbReference type="SMART" id="SM00906">
    <property type="entry name" value="Fungal_trans"/>
    <property type="match status" value="1"/>
</dbReference>
<evidence type="ECO:0000256" key="3">
    <source>
        <dbReference type="ARBA" id="ARBA00023125"/>
    </source>
</evidence>
<dbReference type="InterPro" id="IPR051711">
    <property type="entry name" value="Stress_Response_Reg"/>
</dbReference>
<dbReference type="GO" id="GO:0008270">
    <property type="term" value="F:zinc ion binding"/>
    <property type="evidence" value="ECO:0007669"/>
    <property type="project" value="InterPro"/>
</dbReference>
<reference evidence="8" key="1">
    <citation type="submission" date="2022-12" db="EMBL/GenBank/DDBJ databases">
        <authorList>
            <person name="Petersen C."/>
        </authorList>
    </citation>
    <scope>NUCLEOTIDE SEQUENCE</scope>
    <source>
        <strain evidence="8">IBT 35675</strain>
    </source>
</reference>
<dbReference type="GO" id="GO:0006351">
    <property type="term" value="P:DNA-templated transcription"/>
    <property type="evidence" value="ECO:0007669"/>
    <property type="project" value="InterPro"/>
</dbReference>
<organism evidence="8 9">
    <name type="scientific">Penicillium brevicompactum</name>
    <dbReference type="NCBI Taxonomy" id="5074"/>
    <lineage>
        <taxon>Eukaryota</taxon>
        <taxon>Fungi</taxon>
        <taxon>Dikarya</taxon>
        <taxon>Ascomycota</taxon>
        <taxon>Pezizomycotina</taxon>
        <taxon>Eurotiomycetes</taxon>
        <taxon>Eurotiomycetidae</taxon>
        <taxon>Eurotiales</taxon>
        <taxon>Aspergillaceae</taxon>
        <taxon>Penicillium</taxon>
    </lineage>
</organism>
<dbReference type="CDD" id="cd12148">
    <property type="entry name" value="fungal_TF_MHR"/>
    <property type="match status" value="1"/>
</dbReference>